<dbReference type="Gene3D" id="3.10.129.10">
    <property type="entry name" value="Hotdog Thioesterase"/>
    <property type="match status" value="1"/>
</dbReference>
<dbReference type="EMBL" id="JAWDIO010000002">
    <property type="protein sequence ID" value="MDU0353051.1"/>
    <property type="molecule type" value="Genomic_DNA"/>
</dbReference>
<dbReference type="EC" id="3.1.2.-" evidence="3"/>
<dbReference type="PANTHER" id="PTHR31793:SF27">
    <property type="entry name" value="NOVEL THIOESTERASE SUPERFAMILY DOMAIN AND SAPOSIN A-TYPE DOMAIN CONTAINING PROTEIN (0610012H03RIK)"/>
    <property type="match status" value="1"/>
</dbReference>
<reference evidence="3 4" key="1">
    <citation type="submission" date="2023-10" db="EMBL/GenBank/DDBJ databases">
        <title>Glaciecola aquimarina strain GGW-M5 nov., isolated from a coastal seawater.</title>
        <authorList>
            <person name="Bayburt H."/>
            <person name="Kim J.M."/>
            <person name="Choi B.J."/>
            <person name="Jeon C.O."/>
        </authorList>
    </citation>
    <scope>NUCLEOTIDE SEQUENCE [LARGE SCALE GENOMIC DNA]</scope>
    <source>
        <strain evidence="3 4">KCTC 32108</strain>
    </source>
</reference>
<evidence type="ECO:0000256" key="2">
    <source>
        <dbReference type="ARBA" id="ARBA00022801"/>
    </source>
</evidence>
<evidence type="ECO:0000313" key="3">
    <source>
        <dbReference type="EMBL" id="MDU0353051.1"/>
    </source>
</evidence>
<protein>
    <submittedName>
        <fullName evidence="3">Thioesterase family protein</fullName>
        <ecNumber evidence="3">3.1.2.-</ecNumber>
    </submittedName>
</protein>
<proteinExistence type="inferred from homology"/>
<keyword evidence="4" id="KW-1185">Reference proteome</keyword>
<evidence type="ECO:0000256" key="1">
    <source>
        <dbReference type="ARBA" id="ARBA00005953"/>
    </source>
</evidence>
<dbReference type="InterPro" id="IPR006684">
    <property type="entry name" value="YbgC/YbaW"/>
</dbReference>
<organism evidence="3 4">
    <name type="scientific">Paraglaciecola aquimarina</name>
    <dbReference type="NCBI Taxonomy" id="1235557"/>
    <lineage>
        <taxon>Bacteria</taxon>
        <taxon>Pseudomonadati</taxon>
        <taxon>Pseudomonadota</taxon>
        <taxon>Gammaproteobacteria</taxon>
        <taxon>Alteromonadales</taxon>
        <taxon>Alteromonadaceae</taxon>
        <taxon>Paraglaciecola</taxon>
    </lineage>
</organism>
<accession>A0ABU3SSQ4</accession>
<dbReference type="SUPFAM" id="SSF54637">
    <property type="entry name" value="Thioesterase/thiol ester dehydrase-isomerase"/>
    <property type="match status" value="1"/>
</dbReference>
<evidence type="ECO:0000313" key="4">
    <source>
        <dbReference type="Proteomes" id="UP001247805"/>
    </source>
</evidence>
<dbReference type="Pfam" id="PF13279">
    <property type="entry name" value="4HBT_2"/>
    <property type="match status" value="1"/>
</dbReference>
<dbReference type="PIRSF" id="PIRSF003230">
    <property type="entry name" value="YbgC"/>
    <property type="match status" value="1"/>
</dbReference>
<dbReference type="Proteomes" id="UP001247805">
    <property type="component" value="Unassembled WGS sequence"/>
</dbReference>
<gene>
    <name evidence="3" type="ORF">RS130_03080</name>
</gene>
<dbReference type="InterPro" id="IPR029069">
    <property type="entry name" value="HotDog_dom_sf"/>
</dbReference>
<sequence length="148" mass="16926">MKAKPIVSHSTEMEVQFFDVDSMRVVWHGNYVKYLEVARCELLKLFNYNYLDMEASGYLWPIVDMRLKYVASAKLSDCIVIEASLVEYQTRMKIEYIIKDKVSGKVLNKAYTIQVAVDMSDGEMLFEAPSCLIEKLSPYLDANDVSGA</sequence>
<dbReference type="PANTHER" id="PTHR31793">
    <property type="entry name" value="4-HYDROXYBENZOYL-COA THIOESTERASE FAMILY MEMBER"/>
    <property type="match status" value="1"/>
</dbReference>
<dbReference type="InterPro" id="IPR050563">
    <property type="entry name" value="4-hydroxybenzoyl-CoA_TE"/>
</dbReference>
<dbReference type="CDD" id="cd00586">
    <property type="entry name" value="4HBT"/>
    <property type="match status" value="1"/>
</dbReference>
<dbReference type="GO" id="GO:0016787">
    <property type="term" value="F:hydrolase activity"/>
    <property type="evidence" value="ECO:0007669"/>
    <property type="project" value="UniProtKB-KW"/>
</dbReference>
<name>A0ABU3SSQ4_9ALTE</name>
<keyword evidence="2 3" id="KW-0378">Hydrolase</keyword>
<comment type="caution">
    <text evidence="3">The sequence shown here is derived from an EMBL/GenBank/DDBJ whole genome shotgun (WGS) entry which is preliminary data.</text>
</comment>
<comment type="similarity">
    <text evidence="1">Belongs to the 4-hydroxybenzoyl-CoA thioesterase family.</text>
</comment>
<dbReference type="RefSeq" id="WP_316024748.1">
    <property type="nucleotide sequence ID" value="NZ_JAWDIO010000002.1"/>
</dbReference>